<organism evidence="2 3">
    <name type="scientific">Neolentinus lepideus HHB14362 ss-1</name>
    <dbReference type="NCBI Taxonomy" id="1314782"/>
    <lineage>
        <taxon>Eukaryota</taxon>
        <taxon>Fungi</taxon>
        <taxon>Dikarya</taxon>
        <taxon>Basidiomycota</taxon>
        <taxon>Agaricomycotina</taxon>
        <taxon>Agaricomycetes</taxon>
        <taxon>Gloeophyllales</taxon>
        <taxon>Gloeophyllaceae</taxon>
        <taxon>Neolentinus</taxon>
    </lineage>
</organism>
<feature type="region of interest" description="Disordered" evidence="1">
    <location>
        <begin position="1"/>
        <end position="60"/>
    </location>
</feature>
<evidence type="ECO:0000313" key="2">
    <source>
        <dbReference type="EMBL" id="KZT27420.1"/>
    </source>
</evidence>
<feature type="compositionally biased region" description="Polar residues" evidence="1">
    <location>
        <begin position="39"/>
        <end position="49"/>
    </location>
</feature>
<evidence type="ECO:0000256" key="1">
    <source>
        <dbReference type="SAM" id="MobiDB-lite"/>
    </source>
</evidence>
<gene>
    <name evidence="2" type="ORF">NEOLEDRAFT_1130978</name>
</gene>
<dbReference type="AlphaFoldDB" id="A0A165TZT3"/>
<feature type="compositionally biased region" description="Polar residues" evidence="1">
    <location>
        <begin position="1"/>
        <end position="12"/>
    </location>
</feature>
<reference evidence="2 3" key="1">
    <citation type="journal article" date="2016" name="Mol. Biol. Evol.">
        <title>Comparative Genomics of Early-Diverging Mushroom-Forming Fungi Provides Insights into the Origins of Lignocellulose Decay Capabilities.</title>
        <authorList>
            <person name="Nagy L.G."/>
            <person name="Riley R."/>
            <person name="Tritt A."/>
            <person name="Adam C."/>
            <person name="Daum C."/>
            <person name="Floudas D."/>
            <person name="Sun H."/>
            <person name="Yadav J.S."/>
            <person name="Pangilinan J."/>
            <person name="Larsson K.H."/>
            <person name="Matsuura K."/>
            <person name="Barry K."/>
            <person name="Labutti K."/>
            <person name="Kuo R."/>
            <person name="Ohm R.A."/>
            <person name="Bhattacharya S.S."/>
            <person name="Shirouzu T."/>
            <person name="Yoshinaga Y."/>
            <person name="Martin F.M."/>
            <person name="Grigoriev I.V."/>
            <person name="Hibbett D.S."/>
        </authorList>
    </citation>
    <scope>NUCLEOTIDE SEQUENCE [LARGE SCALE GENOMIC DNA]</scope>
    <source>
        <strain evidence="2 3">HHB14362 ss-1</strain>
    </source>
</reference>
<sequence length="117" mass="12654">MSSIQSPTTTARSDVPANDHASGPRMPSEVAKPTKVSEEPQQGSTQPGDGSTVHYDAEKNIQYVERPGGKVPWKDQVLGYAKEIRGTMLRKPETKDHGEKILQGEASPTNPNSAARE</sequence>
<protein>
    <submittedName>
        <fullName evidence="2">Uncharacterized protein</fullName>
    </submittedName>
</protein>
<feature type="compositionally biased region" description="Polar residues" evidence="1">
    <location>
        <begin position="106"/>
        <end position="117"/>
    </location>
</feature>
<keyword evidence="3" id="KW-1185">Reference proteome</keyword>
<dbReference type="Proteomes" id="UP000076761">
    <property type="component" value="Unassembled WGS sequence"/>
</dbReference>
<accession>A0A165TZT3</accession>
<evidence type="ECO:0000313" key="3">
    <source>
        <dbReference type="Proteomes" id="UP000076761"/>
    </source>
</evidence>
<proteinExistence type="predicted"/>
<dbReference type="InParanoid" id="A0A165TZT3"/>
<feature type="compositionally biased region" description="Basic and acidic residues" evidence="1">
    <location>
        <begin position="85"/>
        <end position="102"/>
    </location>
</feature>
<feature type="region of interest" description="Disordered" evidence="1">
    <location>
        <begin position="85"/>
        <end position="117"/>
    </location>
</feature>
<name>A0A165TZT3_9AGAM</name>
<dbReference type="EMBL" id="KV425562">
    <property type="protein sequence ID" value="KZT27420.1"/>
    <property type="molecule type" value="Genomic_DNA"/>
</dbReference>
<dbReference type="OrthoDB" id="3361009at2759"/>